<sequence>MSNSNVNAYSRETPLGIVQTNKIVQVYNERNTKYTFKVTDPTNSNSVINLVVVDMSGDIIEYFIQYIFDPNISVPRLSSGAIDMSRFTGGMTFYDMEGIIIGNFVLNDGDLVDFDGEIDPCPEDEVVEEEEDDTDDSSNSTSGGGGSNQTSDPNNNNSSDTGSSDSSGGGGGYIDNPDEPCGMDWSYGACGCPTGPNDGHAITGNDCCNGNPLVVTNTCTGQTWSSAARIIEGGTSPCDGDVGVLIEIEEDNDCLSGFNCRSGEFLDENCECQIDLTDPCANRDLLNYQVSSEILSTLESRQQPNSAVQSSQMVDSFTLETINDGWGDVNQDKFSIKINQLPDGYTPFQLFDEIRMNFANMVVGGDMAYISDVNLEPYSDDDGVLWDSDNPEGAAMDFDTILDTSTVYCVEYNVEEMYWIFATVTSYDHQGHFVAGLRQFGLEPNGSGGYSFYVRAADRLGGVIDYGFNAMSFDYEVLFTQAGHPTWKNLMNNTMSFVRNQGGDVEEFDSNKTYGTRHPFDEDDCQDEN</sequence>
<keyword evidence="3" id="KW-1185">Reference proteome</keyword>
<dbReference type="OrthoDB" id="1433916at2"/>
<comment type="caution">
    <text evidence="2">The sequence shown here is derived from an EMBL/GenBank/DDBJ whole genome shotgun (WGS) entry which is preliminary data.</text>
</comment>
<organism evidence="2 3">
    <name type="scientific">Psychroserpens burtonensis</name>
    <dbReference type="NCBI Taxonomy" id="49278"/>
    <lineage>
        <taxon>Bacteria</taxon>
        <taxon>Pseudomonadati</taxon>
        <taxon>Bacteroidota</taxon>
        <taxon>Flavobacteriia</taxon>
        <taxon>Flavobacteriales</taxon>
        <taxon>Flavobacteriaceae</taxon>
        <taxon>Psychroserpens</taxon>
    </lineage>
</organism>
<reference evidence="2 3" key="1">
    <citation type="submission" date="2019-08" db="EMBL/GenBank/DDBJ databases">
        <title>Genome of Psychroserpens burtonensis ACAM 167.</title>
        <authorList>
            <person name="Bowman J.P."/>
        </authorList>
    </citation>
    <scope>NUCLEOTIDE SEQUENCE [LARGE SCALE GENOMIC DNA]</scope>
    <source>
        <strain evidence="2 3">ACAM 167</strain>
    </source>
</reference>
<evidence type="ECO:0000313" key="2">
    <source>
        <dbReference type="EMBL" id="TXE15801.1"/>
    </source>
</evidence>
<dbReference type="Proteomes" id="UP000321938">
    <property type="component" value="Unassembled WGS sequence"/>
</dbReference>
<feature type="compositionally biased region" description="Low complexity" evidence="1">
    <location>
        <begin position="148"/>
        <end position="166"/>
    </location>
</feature>
<dbReference type="AlphaFoldDB" id="A0A5C7BCT1"/>
<feature type="region of interest" description="Disordered" evidence="1">
    <location>
        <begin position="115"/>
        <end position="177"/>
    </location>
</feature>
<name>A0A5C7BCT1_9FLAO</name>
<gene>
    <name evidence="2" type="ORF">ES692_15000</name>
</gene>
<accession>A0A5C7BCT1</accession>
<dbReference type="STRING" id="1123037.GCA_000425305_03155"/>
<dbReference type="EMBL" id="VOSB01000024">
    <property type="protein sequence ID" value="TXE15801.1"/>
    <property type="molecule type" value="Genomic_DNA"/>
</dbReference>
<dbReference type="RefSeq" id="WP_028872853.1">
    <property type="nucleotide sequence ID" value="NZ_VOSB01000024.1"/>
</dbReference>
<feature type="region of interest" description="Disordered" evidence="1">
    <location>
        <begin position="508"/>
        <end position="529"/>
    </location>
</feature>
<feature type="compositionally biased region" description="Acidic residues" evidence="1">
    <location>
        <begin position="115"/>
        <end position="136"/>
    </location>
</feature>
<evidence type="ECO:0000256" key="1">
    <source>
        <dbReference type="SAM" id="MobiDB-lite"/>
    </source>
</evidence>
<protein>
    <submittedName>
        <fullName evidence="2">Uncharacterized protein</fullName>
    </submittedName>
</protein>
<proteinExistence type="predicted"/>
<evidence type="ECO:0000313" key="3">
    <source>
        <dbReference type="Proteomes" id="UP000321938"/>
    </source>
</evidence>